<accession>A0A6L2J893</accession>
<feature type="region of interest" description="Disordered" evidence="2">
    <location>
        <begin position="151"/>
        <end position="211"/>
    </location>
</feature>
<keyword evidence="1" id="KW-0175">Coiled coil</keyword>
<feature type="region of interest" description="Disordered" evidence="2">
    <location>
        <begin position="1147"/>
        <end position="1207"/>
    </location>
</feature>
<comment type="caution">
    <text evidence="5">The sequence shown here is derived from an EMBL/GenBank/DDBJ whole genome shotgun (WGS) entry which is preliminary data.</text>
</comment>
<evidence type="ECO:0000256" key="2">
    <source>
        <dbReference type="SAM" id="MobiDB-lite"/>
    </source>
</evidence>
<feature type="compositionally biased region" description="Acidic residues" evidence="2">
    <location>
        <begin position="1176"/>
        <end position="1191"/>
    </location>
</feature>
<dbReference type="InterPro" id="IPR036875">
    <property type="entry name" value="Znf_CCHC_sf"/>
</dbReference>
<evidence type="ECO:0000256" key="1">
    <source>
        <dbReference type="SAM" id="Coils"/>
    </source>
</evidence>
<feature type="compositionally biased region" description="Polar residues" evidence="2">
    <location>
        <begin position="1147"/>
        <end position="1169"/>
    </location>
</feature>
<dbReference type="PANTHER" id="PTHR11439:SF483">
    <property type="entry name" value="PEPTIDE SYNTHASE GLIP-LIKE, PUTATIVE (AFU_ORTHOLOGUE AFUA_3G12920)-RELATED"/>
    <property type="match status" value="1"/>
</dbReference>
<feature type="compositionally biased region" description="Polar residues" evidence="2">
    <location>
        <begin position="165"/>
        <end position="177"/>
    </location>
</feature>
<sequence>MTTPNVTSSTDSQMHNNIMAAALRDRPPMLATGRYPQWHSRFLRYIDTRPNGEALRKCILSGPYKPTTVLVQAVDAIDDSLAIPEHTTQLQPEWSRFVTIIKQQHKLDEVSYHKLFDILKKYQKDVNELRAKRLARNANLLAPVATAQANQDPYYQTSRSHKSDAPSSKPSIPTRSHITTRHKGKEIAKPITPPSQTASKKDNDHEQAQRDKDMQKNLALIAKYFKKIYKPTNNNLKTSSNSWNKNVDTTPRYKNDDHSGQFGNQRTVNVAGTREKVGSLVVQQSGIQCFNNKEFGHFAKECRKPKRDKDFAYHKEKMFLCKQAEQGTDSEPVEQVHNEAGYNVFANDLQHFKQFESVSNTCLVETNDGNVIPDSPDMCEDDIQNDQNDIENDEQTSKSLGESISVRDSCLVALQNKQTEFEKYKAFNDHTIDYDKLERKLNEALGQLAQKDIETKEGLKTKAYEIPVVKEKHDELVKQIILTKSHYEGLVKQKTKVITDLKLREEHDIDKMLSMEKQLKFLNEILYKRSQSIQTIHMMAPRVPTYNGRPTFANLRYLKQAQSEIPCLYAFPYDQSTHANRLIPDGEETTLALERENALDELQCLYLHKVKECDCLAQKLSNKTESVSKEVHAELLKRFAKVEKHSISLEIALQKRKERVKNDTVWNEKASNVFQKEREQYIKIKDLKAQLQDKNIAISELKKLIEKGKGKSVDTKFDKPSVVRQPNAQWIPKPSVLEGLSKPVTAQTLPQTARQAVSNTNVLKPVMYRIDNRTKKPNVVPISTRKLKSHANKSIVTPHKKKVASKSTNQKPQSYYRMLYEQTSKTWKWWIEQQSSSGYKWVPKQKTQWIPKAKMQWVPKAKNENVHKRFPPILRYGDLVQGNVTINRVYYVEGLNRNLFSVGQFCDAYLEVAFRKFTCFVRDLQGNDLLTGNHGFDLYTISLQESTSSTPLCLMAKATPTQAWLWRRRLSHINFDYINLLSKKDIVIGLPKLKYVKDQLCSSCELSKAKKSSSKSKHKWEEYTLMIVDDYSRDGENLDKMKEKGDLCILEGYSSQSKGYRVYNKRTRMIFESIHIRFDEIKEVSETFVANDTSGLIPQRQKVSDYYNPDPVPQRRDVSSSANAHVPSQYELDLLFGPLYDEFFNAGSNLQDKQPTPNIQSTSAPSTPTYAHAEENNNDQAEEEHLPDDEFTNPFCAPEQDVAGSSSHDIAKGYAQEEGIDFEESFAPVARLEAEVYVAQPDGFVDPDHPEKVYRLRKALYELRQAPRACRFEMSLMGEMKFFLRLQIHQSPRGIFINQAKYALEILHKHVMDKGQSIGTPMETKPKLDADLSGNPIDQTDYRSKIGSLMYLTSSKPDIVQAVCFCARYQSRPTEKHLKEVKRIFRYLRGTVNMGLWYPKGSSFDLAAFSNADHARCIDSCKSTSGGTQFLGDKLVSWMSKKQNCTAMSSAEAEYMVLSTSYAQVMWMRTQLQDYGFNYNNIPLYCDSQSAIAISCNLVQHSHTKQIHTRYHFIKEQVKNGIIELYFVRTEYQLEDMFTKALPEDRFKYLVRRIARHGWKSRCCGCCGGVSGGGGCGWLEAEMMVSAGKAAAVGVSGGGGDEGVGGVGWCGGVVMVVGGSGVDSGGRWWCSVLVLHVGGSDRSGYGETFLVLAGRFAGKLFRRQRCGGDRRQQVAGFCGRGRDKHEIGGCISPTAVVVAKLPSTARHGGGSGWKSRCCGCCGGVSGGGRCGWLEAEIMVPAGKAAAVSISGGGGDEGVGGVDWCGGVVMVVGGSSVDSGGRRWCSVLVLHVGGLDRSGYGETFFVLAGRFAEKLFRRRRVAGDGGGRRRRCGGDRRQQVAGFCGRGREYDGDECEKGIMPTKIELTLEQSQQGVSNDVLVSIEGVEELKRNVWIKGENKAALPTLKAETGSIHMLSVFTKVNYVKMEILLEPSSNKLLVGDLRDSI</sequence>
<dbReference type="CDD" id="cd09272">
    <property type="entry name" value="RNase_HI_RT_Ty1"/>
    <property type="match status" value="1"/>
</dbReference>
<name>A0A6L2J893_TANCI</name>
<dbReference type="InterPro" id="IPR057670">
    <property type="entry name" value="SH3_retrovirus"/>
</dbReference>
<dbReference type="PANTHER" id="PTHR11439">
    <property type="entry name" value="GAG-POL-RELATED RETROTRANSPOSON"/>
    <property type="match status" value="1"/>
</dbReference>
<feature type="domain" description="Retroviral polymerase SH3-like" evidence="4">
    <location>
        <begin position="1036"/>
        <end position="1083"/>
    </location>
</feature>
<dbReference type="Pfam" id="PF25597">
    <property type="entry name" value="SH3_retrovirus"/>
    <property type="match status" value="1"/>
</dbReference>
<evidence type="ECO:0000259" key="3">
    <source>
        <dbReference type="Pfam" id="PF13976"/>
    </source>
</evidence>
<dbReference type="SUPFAM" id="SSF57756">
    <property type="entry name" value="Retrovirus zinc finger-like domains"/>
    <property type="match status" value="1"/>
</dbReference>
<dbReference type="GO" id="GO:0003676">
    <property type="term" value="F:nucleic acid binding"/>
    <property type="evidence" value="ECO:0007669"/>
    <property type="project" value="InterPro"/>
</dbReference>
<dbReference type="InterPro" id="IPR025724">
    <property type="entry name" value="GAG-pre-integrase_dom"/>
</dbReference>
<proteinExistence type="predicted"/>
<evidence type="ECO:0000313" key="5">
    <source>
        <dbReference type="EMBL" id="GEU31904.1"/>
    </source>
</evidence>
<feature type="region of interest" description="Disordered" evidence="2">
    <location>
        <begin position="789"/>
        <end position="808"/>
    </location>
</feature>
<feature type="compositionally biased region" description="Basic and acidic residues" evidence="2">
    <location>
        <begin position="199"/>
        <end position="211"/>
    </location>
</feature>
<dbReference type="GO" id="GO:0008270">
    <property type="term" value="F:zinc ion binding"/>
    <property type="evidence" value="ECO:0007669"/>
    <property type="project" value="InterPro"/>
</dbReference>
<reference evidence="5" key="1">
    <citation type="journal article" date="2019" name="Sci. Rep.">
        <title>Draft genome of Tanacetum cinerariifolium, the natural source of mosquito coil.</title>
        <authorList>
            <person name="Yamashiro T."/>
            <person name="Shiraishi A."/>
            <person name="Satake H."/>
            <person name="Nakayama K."/>
        </authorList>
    </citation>
    <scope>NUCLEOTIDE SEQUENCE</scope>
</reference>
<organism evidence="5">
    <name type="scientific">Tanacetum cinerariifolium</name>
    <name type="common">Dalmatian daisy</name>
    <name type="synonym">Chrysanthemum cinerariifolium</name>
    <dbReference type="NCBI Taxonomy" id="118510"/>
    <lineage>
        <taxon>Eukaryota</taxon>
        <taxon>Viridiplantae</taxon>
        <taxon>Streptophyta</taxon>
        <taxon>Embryophyta</taxon>
        <taxon>Tracheophyta</taxon>
        <taxon>Spermatophyta</taxon>
        <taxon>Magnoliopsida</taxon>
        <taxon>eudicotyledons</taxon>
        <taxon>Gunneridae</taxon>
        <taxon>Pentapetalae</taxon>
        <taxon>asterids</taxon>
        <taxon>campanulids</taxon>
        <taxon>Asterales</taxon>
        <taxon>Asteraceae</taxon>
        <taxon>Asteroideae</taxon>
        <taxon>Anthemideae</taxon>
        <taxon>Anthemidinae</taxon>
        <taxon>Tanacetum</taxon>
    </lineage>
</organism>
<gene>
    <name evidence="5" type="ORF">Tci_003882</name>
</gene>
<feature type="coiled-coil region" evidence="1">
    <location>
        <begin position="427"/>
        <end position="454"/>
    </location>
</feature>
<dbReference type="Pfam" id="PF13976">
    <property type="entry name" value="gag_pre-integrs"/>
    <property type="match status" value="1"/>
</dbReference>
<protein>
    <submittedName>
        <fullName evidence="5">Retrovirus-related Pol polyprotein from transposon TNT 1-94</fullName>
    </submittedName>
</protein>
<dbReference type="EMBL" id="BKCJ010000298">
    <property type="protein sequence ID" value="GEU31904.1"/>
    <property type="molecule type" value="Genomic_DNA"/>
</dbReference>
<evidence type="ECO:0000259" key="4">
    <source>
        <dbReference type="Pfam" id="PF25597"/>
    </source>
</evidence>
<feature type="domain" description="GAG-pre-integrase" evidence="3">
    <location>
        <begin position="938"/>
        <end position="1008"/>
    </location>
</feature>